<keyword evidence="4 6" id="KW-0472">Membrane</keyword>
<dbReference type="AlphaFoldDB" id="A0AAD4GZU0"/>
<keyword evidence="3 6" id="KW-1133">Transmembrane helix</keyword>
<dbReference type="GO" id="GO:0016020">
    <property type="term" value="C:membrane"/>
    <property type="evidence" value="ECO:0007669"/>
    <property type="project" value="UniProtKB-SubCell"/>
</dbReference>
<dbReference type="InterPro" id="IPR049326">
    <property type="entry name" value="Rhodopsin_dom_fungi"/>
</dbReference>
<comment type="subcellular location">
    <subcellularLocation>
        <location evidence="1">Membrane</location>
        <topology evidence="1">Multi-pass membrane protein</topology>
    </subcellularLocation>
</comment>
<comment type="similarity">
    <text evidence="5">Belongs to the SAT4 family.</text>
</comment>
<evidence type="ECO:0000313" key="8">
    <source>
        <dbReference type="EMBL" id="KAF9894013.1"/>
    </source>
</evidence>
<evidence type="ECO:0000256" key="6">
    <source>
        <dbReference type="SAM" id="Phobius"/>
    </source>
</evidence>
<reference evidence="8" key="2">
    <citation type="submission" date="2020-02" db="EMBL/GenBank/DDBJ databases">
        <authorList>
            <person name="Gilchrist C.L.M."/>
            <person name="Chooi Y.-H."/>
        </authorList>
    </citation>
    <scope>NUCLEOTIDE SEQUENCE</scope>
    <source>
        <strain evidence="8">MST-FP2251</strain>
    </source>
</reference>
<comment type="caution">
    <text evidence="8">The sequence shown here is derived from an EMBL/GenBank/DDBJ whole genome shotgun (WGS) entry which is preliminary data.</text>
</comment>
<protein>
    <recommendedName>
        <fullName evidence="7">Rhodopsin domain-containing protein</fullName>
    </recommendedName>
</protein>
<feature type="transmembrane region" description="Helical" evidence="6">
    <location>
        <begin position="111"/>
        <end position="138"/>
    </location>
</feature>
<dbReference type="PANTHER" id="PTHR33048:SF47">
    <property type="entry name" value="INTEGRAL MEMBRANE PROTEIN-RELATED"/>
    <property type="match status" value="1"/>
</dbReference>
<keyword evidence="9" id="KW-1185">Reference proteome</keyword>
<evidence type="ECO:0000259" key="7">
    <source>
        <dbReference type="Pfam" id="PF20684"/>
    </source>
</evidence>
<evidence type="ECO:0000256" key="3">
    <source>
        <dbReference type="ARBA" id="ARBA00022989"/>
    </source>
</evidence>
<proteinExistence type="inferred from homology"/>
<evidence type="ECO:0000256" key="5">
    <source>
        <dbReference type="ARBA" id="ARBA00038359"/>
    </source>
</evidence>
<accession>A0AAD4GZU0</accession>
<evidence type="ECO:0000256" key="1">
    <source>
        <dbReference type="ARBA" id="ARBA00004141"/>
    </source>
</evidence>
<sequence>MSTSIRISILLFYRRLFSNVMSKMEITIWILIGLQVVYLFGFTITPGGMAEPLYLLWEPIQVLDNESFYYYYAYLQLSNFTVSLAFDLTLLVLPFFPIISLRLPVKKRIGMVVMFTLGAGACFAAACKLGIFVLGYTIQTDADASWMKYEASLYIPNQFKSVGKAYWYIAQVEPTLALGGTSLPAIRHWIVSLHKPSDQWSERRRVSFRRQYHTTWFCHMHRVRRSEIALYSDDYSDRSREDCERLE</sequence>
<dbReference type="Pfam" id="PF20684">
    <property type="entry name" value="Fung_rhodopsin"/>
    <property type="match status" value="1"/>
</dbReference>
<feature type="transmembrane region" description="Helical" evidence="6">
    <location>
        <begin position="26"/>
        <end position="49"/>
    </location>
</feature>
<feature type="transmembrane region" description="Helical" evidence="6">
    <location>
        <begin position="69"/>
        <end position="99"/>
    </location>
</feature>
<dbReference type="Proteomes" id="UP001194746">
    <property type="component" value="Unassembled WGS sequence"/>
</dbReference>
<organism evidence="8 9">
    <name type="scientific">Aspergillus nanangensis</name>
    <dbReference type="NCBI Taxonomy" id="2582783"/>
    <lineage>
        <taxon>Eukaryota</taxon>
        <taxon>Fungi</taxon>
        <taxon>Dikarya</taxon>
        <taxon>Ascomycota</taxon>
        <taxon>Pezizomycotina</taxon>
        <taxon>Eurotiomycetes</taxon>
        <taxon>Eurotiomycetidae</taxon>
        <taxon>Eurotiales</taxon>
        <taxon>Aspergillaceae</taxon>
        <taxon>Aspergillus</taxon>
        <taxon>Aspergillus subgen. Circumdati</taxon>
    </lineage>
</organism>
<evidence type="ECO:0000256" key="2">
    <source>
        <dbReference type="ARBA" id="ARBA00022692"/>
    </source>
</evidence>
<keyword evidence="2 6" id="KW-0812">Transmembrane</keyword>
<name>A0AAD4GZU0_ASPNN</name>
<dbReference type="InterPro" id="IPR052337">
    <property type="entry name" value="SAT4-like"/>
</dbReference>
<feature type="domain" description="Rhodopsin" evidence="7">
    <location>
        <begin position="5"/>
        <end position="153"/>
    </location>
</feature>
<evidence type="ECO:0000313" key="9">
    <source>
        <dbReference type="Proteomes" id="UP001194746"/>
    </source>
</evidence>
<gene>
    <name evidence="8" type="ORF">FE257_008985</name>
</gene>
<evidence type="ECO:0000256" key="4">
    <source>
        <dbReference type="ARBA" id="ARBA00023136"/>
    </source>
</evidence>
<dbReference type="EMBL" id="VCAU01000005">
    <property type="protein sequence ID" value="KAF9894013.1"/>
    <property type="molecule type" value="Genomic_DNA"/>
</dbReference>
<dbReference type="PANTHER" id="PTHR33048">
    <property type="entry name" value="PTH11-LIKE INTEGRAL MEMBRANE PROTEIN (AFU_ORTHOLOGUE AFUA_5G11245)"/>
    <property type="match status" value="1"/>
</dbReference>
<reference evidence="8" key="1">
    <citation type="journal article" date="2019" name="Beilstein J. Org. Chem.">
        <title>Nanangenines: drimane sesquiterpenoids as the dominant metabolite cohort of a novel Australian fungus, Aspergillus nanangensis.</title>
        <authorList>
            <person name="Lacey H.J."/>
            <person name="Gilchrist C.L.M."/>
            <person name="Crombie A."/>
            <person name="Kalaitzis J.A."/>
            <person name="Vuong D."/>
            <person name="Rutledge P.J."/>
            <person name="Turner P."/>
            <person name="Pitt J.I."/>
            <person name="Lacey E."/>
            <person name="Chooi Y.H."/>
            <person name="Piggott A.M."/>
        </authorList>
    </citation>
    <scope>NUCLEOTIDE SEQUENCE</scope>
    <source>
        <strain evidence="8">MST-FP2251</strain>
    </source>
</reference>